<dbReference type="OrthoDB" id="9806525at2"/>
<dbReference type="GO" id="GO:0016740">
    <property type="term" value="F:transferase activity"/>
    <property type="evidence" value="ECO:0007669"/>
    <property type="project" value="UniProtKB-KW"/>
</dbReference>
<organism evidence="4 5">
    <name type="scientific">Rhodothalassium salexigens DSM 2132</name>
    <dbReference type="NCBI Taxonomy" id="1188247"/>
    <lineage>
        <taxon>Bacteria</taxon>
        <taxon>Pseudomonadati</taxon>
        <taxon>Pseudomonadota</taxon>
        <taxon>Alphaproteobacteria</taxon>
        <taxon>Rhodothalassiales</taxon>
        <taxon>Rhodothalassiaceae</taxon>
        <taxon>Rhodothalassium</taxon>
    </lineage>
</organism>
<feature type="transmembrane region" description="Helical" evidence="1">
    <location>
        <begin position="364"/>
        <end position="385"/>
    </location>
</feature>
<keyword evidence="1" id="KW-1133">Transmembrane helix</keyword>
<dbReference type="PANTHER" id="PTHR43646:SF3">
    <property type="entry name" value="SLR1566 PROTEIN"/>
    <property type="match status" value="1"/>
</dbReference>
<proteinExistence type="predicted"/>
<feature type="domain" description="Glycosyltransferase 2-like" evidence="3">
    <location>
        <begin position="59"/>
        <end position="235"/>
    </location>
</feature>
<dbReference type="Proteomes" id="UP000295399">
    <property type="component" value="Unassembled WGS sequence"/>
</dbReference>
<dbReference type="InterPro" id="IPR029044">
    <property type="entry name" value="Nucleotide-diphossugar_trans"/>
</dbReference>
<sequence>MFATLSYILAHGAALAGLAAARPGFFCADERLTREPAASRAADSPADSPADTGWPTVTAVVPARDEAPTIAACVRALAAQDYPGRLRVIVVDDQSSDNTAAIAAGAGADARVPVEVITAPALKPGWSGKIAALDAGLAHATKVAPETDFYWFTDADIVHDPQVLRDLTAKAAQSDAALVSLMVRLACTSVWEKLLVPAFVLFFQMLYPFRLVNTPGHPMAAAAGGCILVSRPVLDAAGGLDRIKGALIDDCSLAALIKRQGRPIWLGLAEHSRSLRRYEHLGEFWHMVKRTAFVQLGFSPWLLIVTVVFMAALFIVPPALGLVDRLVWAATGQGWLFPAGWLGWAAALAPWLGLAILRRPTDRYYALSVAWAPTLAVAATLYTAMTVHSALAHWRGAGGAWKGRVYDHG</sequence>
<dbReference type="InterPro" id="IPR001173">
    <property type="entry name" value="Glyco_trans_2-like"/>
</dbReference>
<keyword evidence="1" id="KW-0812">Transmembrane</keyword>
<dbReference type="InterPro" id="IPR017832">
    <property type="entry name" value="Glyco_trans_2_hopen-assoc_HpnB"/>
</dbReference>
<feature type="transmembrane region" description="Helical" evidence="1">
    <location>
        <begin position="293"/>
        <end position="315"/>
    </location>
</feature>
<name>A0A4R2PC19_RHOSA</name>
<comment type="caution">
    <text evidence="4">The sequence shown here is derived from an EMBL/GenBank/DDBJ whole genome shotgun (WGS) entry which is preliminary data.</text>
</comment>
<dbReference type="InParanoid" id="A0A4R2PC19"/>
<dbReference type="EMBL" id="SLXO01000009">
    <property type="protein sequence ID" value="TCP32587.1"/>
    <property type="molecule type" value="Genomic_DNA"/>
</dbReference>
<feature type="signal peptide" evidence="2">
    <location>
        <begin position="1"/>
        <end position="16"/>
    </location>
</feature>
<dbReference type="SUPFAM" id="SSF53448">
    <property type="entry name" value="Nucleotide-diphospho-sugar transferases"/>
    <property type="match status" value="1"/>
</dbReference>
<accession>A0A4R2PC19</accession>
<gene>
    <name evidence="4" type="ORF">EV659_10979</name>
</gene>
<feature type="transmembrane region" description="Helical" evidence="1">
    <location>
        <begin position="335"/>
        <end position="357"/>
    </location>
</feature>
<dbReference type="Pfam" id="PF00535">
    <property type="entry name" value="Glycos_transf_2"/>
    <property type="match status" value="1"/>
</dbReference>
<dbReference type="AlphaFoldDB" id="A0A4R2PC19"/>
<dbReference type="RefSeq" id="WP_132709072.1">
    <property type="nucleotide sequence ID" value="NZ_JACIGF010000009.1"/>
</dbReference>
<evidence type="ECO:0000256" key="1">
    <source>
        <dbReference type="SAM" id="Phobius"/>
    </source>
</evidence>
<evidence type="ECO:0000256" key="2">
    <source>
        <dbReference type="SAM" id="SignalP"/>
    </source>
</evidence>
<keyword evidence="1" id="KW-0472">Membrane</keyword>
<keyword evidence="5" id="KW-1185">Reference proteome</keyword>
<keyword evidence="2" id="KW-0732">Signal</keyword>
<evidence type="ECO:0000259" key="3">
    <source>
        <dbReference type="Pfam" id="PF00535"/>
    </source>
</evidence>
<feature type="chain" id="PRO_5020420885" evidence="2">
    <location>
        <begin position="17"/>
        <end position="409"/>
    </location>
</feature>
<evidence type="ECO:0000313" key="5">
    <source>
        <dbReference type="Proteomes" id="UP000295399"/>
    </source>
</evidence>
<keyword evidence="4" id="KW-0808">Transferase</keyword>
<dbReference type="PANTHER" id="PTHR43646">
    <property type="entry name" value="GLYCOSYLTRANSFERASE"/>
    <property type="match status" value="1"/>
</dbReference>
<protein>
    <submittedName>
        <fullName evidence="4">Hopene-associated glycosyltransferase HpnB</fullName>
    </submittedName>
</protein>
<dbReference type="NCBIfam" id="TIGR03469">
    <property type="entry name" value="HpnB"/>
    <property type="match status" value="1"/>
</dbReference>
<reference evidence="4 5" key="1">
    <citation type="submission" date="2019-03" db="EMBL/GenBank/DDBJ databases">
        <title>Genomic Encyclopedia of Type Strains, Phase IV (KMG-IV): sequencing the most valuable type-strain genomes for metagenomic binning, comparative biology and taxonomic classification.</title>
        <authorList>
            <person name="Goeker M."/>
        </authorList>
    </citation>
    <scope>NUCLEOTIDE SEQUENCE [LARGE SCALE GENOMIC DNA]</scope>
    <source>
        <strain evidence="4 5">DSM 2132</strain>
    </source>
</reference>
<dbReference type="Gene3D" id="3.90.550.10">
    <property type="entry name" value="Spore Coat Polysaccharide Biosynthesis Protein SpsA, Chain A"/>
    <property type="match status" value="1"/>
</dbReference>
<evidence type="ECO:0000313" key="4">
    <source>
        <dbReference type="EMBL" id="TCP32587.1"/>
    </source>
</evidence>